<dbReference type="Proteomes" id="UP000789375">
    <property type="component" value="Unassembled WGS sequence"/>
</dbReference>
<evidence type="ECO:0000313" key="3">
    <source>
        <dbReference type="Proteomes" id="UP000789375"/>
    </source>
</evidence>
<evidence type="ECO:0000313" key="2">
    <source>
        <dbReference type="EMBL" id="CAG8487287.1"/>
    </source>
</evidence>
<organism evidence="2 3">
    <name type="scientific">Funneliformis mosseae</name>
    <name type="common">Endomycorrhizal fungus</name>
    <name type="synonym">Glomus mosseae</name>
    <dbReference type="NCBI Taxonomy" id="27381"/>
    <lineage>
        <taxon>Eukaryota</taxon>
        <taxon>Fungi</taxon>
        <taxon>Fungi incertae sedis</taxon>
        <taxon>Mucoromycota</taxon>
        <taxon>Glomeromycotina</taxon>
        <taxon>Glomeromycetes</taxon>
        <taxon>Glomerales</taxon>
        <taxon>Glomeraceae</taxon>
        <taxon>Funneliformis</taxon>
    </lineage>
</organism>
<accession>A0A9N8WFD4</accession>
<dbReference type="AlphaFoldDB" id="A0A9N8WFD4"/>
<feature type="chain" id="PRO_5040137445" evidence="1">
    <location>
        <begin position="20"/>
        <end position="120"/>
    </location>
</feature>
<protein>
    <submittedName>
        <fullName evidence="2">5064_t:CDS:1</fullName>
    </submittedName>
</protein>
<name>A0A9N8WFD4_FUNMO</name>
<sequence>MKFFATLALVLSCSIVALAQNKATRRANADKAEALFEEFKTFTVDTPCEANDQACIDGAFAKCFTTLNDAGEPVNVWSLNECNTGLTCCPLPLVNSPGVSLVCTTEQDRLDRIAQAHMKI</sequence>
<dbReference type="EMBL" id="CAJVPP010000489">
    <property type="protein sequence ID" value="CAG8487287.1"/>
    <property type="molecule type" value="Genomic_DNA"/>
</dbReference>
<feature type="signal peptide" evidence="1">
    <location>
        <begin position="1"/>
        <end position="19"/>
    </location>
</feature>
<evidence type="ECO:0000256" key="1">
    <source>
        <dbReference type="SAM" id="SignalP"/>
    </source>
</evidence>
<proteinExistence type="predicted"/>
<reference evidence="2" key="1">
    <citation type="submission" date="2021-06" db="EMBL/GenBank/DDBJ databases">
        <authorList>
            <person name="Kallberg Y."/>
            <person name="Tangrot J."/>
            <person name="Rosling A."/>
        </authorList>
    </citation>
    <scope>NUCLEOTIDE SEQUENCE</scope>
    <source>
        <strain evidence="2">87-6 pot B 2015</strain>
    </source>
</reference>
<keyword evidence="1" id="KW-0732">Signal</keyword>
<gene>
    <name evidence="2" type="ORF">FMOSSE_LOCUS3340</name>
</gene>
<comment type="caution">
    <text evidence="2">The sequence shown here is derived from an EMBL/GenBank/DDBJ whole genome shotgun (WGS) entry which is preliminary data.</text>
</comment>
<keyword evidence="3" id="KW-1185">Reference proteome</keyword>